<dbReference type="Gene3D" id="3.40.350.10">
    <property type="entry name" value="Creatinase/prolidase N-terminal domain"/>
    <property type="match status" value="1"/>
</dbReference>
<dbReference type="AlphaFoldDB" id="A0A3Q0JG97"/>
<evidence type="ECO:0000256" key="3">
    <source>
        <dbReference type="ARBA" id="ARBA00022801"/>
    </source>
</evidence>
<dbReference type="GO" id="GO:0070006">
    <property type="term" value="F:metalloaminopeptidase activity"/>
    <property type="evidence" value="ECO:0007669"/>
    <property type="project" value="InterPro"/>
</dbReference>
<evidence type="ECO:0000313" key="8">
    <source>
        <dbReference type="RefSeq" id="XP_026687467.1"/>
    </source>
</evidence>
<keyword evidence="2" id="KW-0479">Metal-binding</keyword>
<dbReference type="GO" id="GO:0016805">
    <property type="term" value="F:dipeptidase activity"/>
    <property type="evidence" value="ECO:0007669"/>
    <property type="project" value="UniProtKB-KW"/>
</dbReference>
<dbReference type="GO" id="GO:0030145">
    <property type="term" value="F:manganese ion binding"/>
    <property type="evidence" value="ECO:0007669"/>
    <property type="project" value="InterPro"/>
</dbReference>
<dbReference type="SUPFAM" id="SSF53092">
    <property type="entry name" value="Creatinase/prolidase N-terminal domain"/>
    <property type="match status" value="1"/>
</dbReference>
<dbReference type="KEGG" id="dci:103520629"/>
<feature type="domain" description="Aminopeptidase P N-terminal" evidence="6">
    <location>
        <begin position="3"/>
        <end position="51"/>
    </location>
</feature>
<dbReference type="PANTHER" id="PTHR48480">
    <property type="match status" value="1"/>
</dbReference>
<dbReference type="InterPro" id="IPR029149">
    <property type="entry name" value="Creatin/AminoP/Spt16_N"/>
</dbReference>
<dbReference type="InterPro" id="IPR007865">
    <property type="entry name" value="Aminopep_P_N"/>
</dbReference>
<proteinExistence type="predicted"/>
<keyword evidence="3" id="KW-0378">Hydrolase</keyword>
<keyword evidence="7" id="KW-1185">Reference proteome</keyword>
<protein>
    <submittedName>
        <fullName evidence="8">Xaa-Pro dipeptidase-like</fullName>
    </submittedName>
</protein>
<accession>A0A3Q0JG97</accession>
<dbReference type="InterPro" id="IPR052433">
    <property type="entry name" value="X-Pro_dipept-like"/>
</dbReference>
<reference evidence="8" key="1">
    <citation type="submission" date="2025-08" db="UniProtKB">
        <authorList>
            <consortium name="RefSeq"/>
        </authorList>
    </citation>
    <scope>IDENTIFICATION</scope>
</reference>
<keyword evidence="1" id="KW-0645">Protease</keyword>
<dbReference type="RefSeq" id="XP_026687467.1">
    <property type="nucleotide sequence ID" value="XM_026831666.1"/>
</dbReference>
<evidence type="ECO:0000256" key="1">
    <source>
        <dbReference type="ARBA" id="ARBA00022670"/>
    </source>
</evidence>
<dbReference type="Proteomes" id="UP000079169">
    <property type="component" value="Unplaced"/>
</dbReference>
<evidence type="ECO:0000313" key="7">
    <source>
        <dbReference type="Proteomes" id="UP000079169"/>
    </source>
</evidence>
<name>A0A3Q0JG97_DIACI</name>
<dbReference type="STRING" id="121845.A0A3Q0JG97"/>
<evidence type="ECO:0000256" key="4">
    <source>
        <dbReference type="ARBA" id="ARBA00022997"/>
    </source>
</evidence>
<dbReference type="PaxDb" id="121845-A0A3Q0JG97"/>
<keyword evidence="4" id="KW-0224">Dipeptidase</keyword>
<dbReference type="PANTHER" id="PTHR48480:SF2">
    <property type="entry name" value="PEPTIDASE D"/>
    <property type="match status" value="1"/>
</dbReference>
<gene>
    <name evidence="8" type="primary">LOC103520629</name>
</gene>
<dbReference type="GO" id="GO:0006508">
    <property type="term" value="P:proteolysis"/>
    <property type="evidence" value="ECO:0007669"/>
    <property type="project" value="UniProtKB-KW"/>
</dbReference>
<evidence type="ECO:0000256" key="5">
    <source>
        <dbReference type="ARBA" id="ARBA00023049"/>
    </source>
</evidence>
<dbReference type="Pfam" id="PF05195">
    <property type="entry name" value="AMP_N"/>
    <property type="match status" value="1"/>
</dbReference>
<evidence type="ECO:0000259" key="6">
    <source>
        <dbReference type="Pfam" id="PF05195"/>
    </source>
</evidence>
<evidence type="ECO:0000256" key="2">
    <source>
        <dbReference type="ARBA" id="ARBA00022723"/>
    </source>
</evidence>
<dbReference type="GeneID" id="103520629"/>
<organism evidence="7 8">
    <name type="scientific">Diaphorina citri</name>
    <name type="common">Asian citrus psyllid</name>
    <dbReference type="NCBI Taxonomy" id="121845"/>
    <lineage>
        <taxon>Eukaryota</taxon>
        <taxon>Metazoa</taxon>
        <taxon>Ecdysozoa</taxon>
        <taxon>Arthropoda</taxon>
        <taxon>Hexapoda</taxon>
        <taxon>Insecta</taxon>
        <taxon>Pterygota</taxon>
        <taxon>Neoptera</taxon>
        <taxon>Paraneoptera</taxon>
        <taxon>Hemiptera</taxon>
        <taxon>Sternorrhyncha</taxon>
        <taxon>Psylloidea</taxon>
        <taxon>Psyllidae</taxon>
        <taxon>Diaphorininae</taxon>
        <taxon>Diaphorina</taxon>
    </lineage>
</organism>
<sequence>MTTGRSILFAPRLSEDYVVWMGQLPTLDEYKEKYQVDEVYFSDEIVQVLQSKSPSVLLTLAGVNTDSDLHAIEATFKGIEKFKVDNQILFPVIAEW</sequence>
<keyword evidence="5" id="KW-0482">Metalloprotease</keyword>